<organism evidence="2 3">
    <name type="scientific">Cymbomonas tetramitiformis</name>
    <dbReference type="NCBI Taxonomy" id="36881"/>
    <lineage>
        <taxon>Eukaryota</taxon>
        <taxon>Viridiplantae</taxon>
        <taxon>Chlorophyta</taxon>
        <taxon>Pyramimonadophyceae</taxon>
        <taxon>Pyramimonadales</taxon>
        <taxon>Pyramimonadaceae</taxon>
        <taxon>Cymbomonas</taxon>
    </lineage>
</organism>
<feature type="compositionally biased region" description="Basic and acidic residues" evidence="1">
    <location>
        <begin position="154"/>
        <end position="166"/>
    </location>
</feature>
<name>A0AAE0H3T6_9CHLO</name>
<keyword evidence="3" id="KW-1185">Reference proteome</keyword>
<accession>A0AAE0H3T6</accession>
<dbReference type="EMBL" id="LGRX02000132">
    <property type="protein sequence ID" value="KAK3289433.1"/>
    <property type="molecule type" value="Genomic_DNA"/>
</dbReference>
<evidence type="ECO:0000313" key="3">
    <source>
        <dbReference type="Proteomes" id="UP001190700"/>
    </source>
</evidence>
<feature type="region of interest" description="Disordered" evidence="1">
    <location>
        <begin position="634"/>
        <end position="673"/>
    </location>
</feature>
<feature type="region of interest" description="Disordered" evidence="1">
    <location>
        <begin position="688"/>
        <end position="717"/>
    </location>
</feature>
<dbReference type="Proteomes" id="UP001190700">
    <property type="component" value="Unassembled WGS sequence"/>
</dbReference>
<feature type="compositionally biased region" description="Gly residues" evidence="1">
    <location>
        <begin position="763"/>
        <end position="780"/>
    </location>
</feature>
<evidence type="ECO:0000256" key="1">
    <source>
        <dbReference type="SAM" id="MobiDB-lite"/>
    </source>
</evidence>
<gene>
    <name evidence="2" type="ORF">CYMTET_3142</name>
</gene>
<comment type="caution">
    <text evidence="2">The sequence shown here is derived from an EMBL/GenBank/DDBJ whole genome shotgun (WGS) entry which is preliminary data.</text>
</comment>
<proteinExistence type="predicted"/>
<feature type="region of interest" description="Disordered" evidence="1">
    <location>
        <begin position="151"/>
        <end position="265"/>
    </location>
</feature>
<evidence type="ECO:0000313" key="2">
    <source>
        <dbReference type="EMBL" id="KAK3289433.1"/>
    </source>
</evidence>
<evidence type="ECO:0008006" key="4">
    <source>
        <dbReference type="Google" id="ProtNLM"/>
    </source>
</evidence>
<feature type="compositionally biased region" description="Acidic residues" evidence="1">
    <location>
        <begin position="688"/>
        <end position="697"/>
    </location>
</feature>
<feature type="compositionally biased region" description="Basic and acidic residues" evidence="1">
    <location>
        <begin position="748"/>
        <end position="757"/>
    </location>
</feature>
<sequence>MPGRQLAICSAPSPNDITLRDVVPDVGFRCWGFTERVHSSVGRKLCPGDVLLMSNSGAFRYVAEVHSVEEDSALASRIWTGRTMGLTKPFVCVVKLRSVKGINWNIADTVVRCGRKATYKPGWPTAFVGKEERRAVLQECLEVLRGSEASARATARDVAAKGKEGEETNPPISAGGSLETLSEAVPRSTHPRVHPPAAAVVTNRPSFTTPAKQPSSPPTATACSKATAQQRSGAVDESGGSAAERKAPSTARPAGASSGLQATTSAHEAREHFFNSEPTFLNNEAEGRPLSAELESCRLVLVAAGKPGVNEGTLSQPRPFWGFKEVVHSSLRIEPGDVLLFCFAGRGVFEYCAEVERVVHDPELARRSWCGGAAAVTASPQASAAAEGWAVITYLGQMRGCLEFSLDKRKLLTHLGYSPDLPMQTSLRWPKAALSKPDAMPAALLRDVQDLVKWCKRRPVECPAQSSLPKLVRVCHVTHSNPQNKRKRAEVADAIPQRAALADRMESSEGALLSSEGFDAQCDPHAVGSRCRMQGNAAEHPAAGSRCRMQGNAAEHPAAGSVPSWPSPSPLLARTCNLPNQTLREDSSEGVPARRAQRRRFRISESAKGGSQGGPADGRVGDLDILRACDAARRHGGRHGDGARPSDTACPSDVQTWARPGKSTSGHLDPAPGPVALQCAPEVVDLTSDIDDDDEDPHNDPQDSTQDDNARMSPPQEARAALNQLGTTSAGGRMQLDTSGARLETQLREARVGERTQSEVAVGAGGASGDEAGEAGGGGDGGGGDIACRTTGDHCLFNGAAISLGDRAWVQLPNGVEGYLCGRCRHRDGQVAVARWKYLFANPDKAHKCVADQPFDMEGFEAPSRRRKGFPQPPTVPAGKRVEADAAAHLVDREAEMMRALVGNLEDVADPREEQGTPEGPVIDLLPGARYLSEHDMSAAQRHRLKHRTDEVEVTAAARSVIAAHLPRMHEADTRFLCDDAAGSGLAQQFPREASMRDFVRGAVAGQGDGDVEIGLIRDTEDPCWNCFGLFAARSLGPWELRLGYFGVLKTVKELNREADEDLLNEMKYMYALDLKCSAKWGGSESQLAVDSVWGAGRSGYINDYRMDLLSDAGPCSPEHQRDPNVVFMEAVVDNLPRCFVTNPVAIPSGSQILADYNGQNGTFVEEIRAAVIRKSCIDKALRAMRSRGRAEIKKEHDLSR</sequence>
<feature type="region of interest" description="Disordered" evidence="1">
    <location>
        <begin position="748"/>
        <end position="780"/>
    </location>
</feature>
<reference evidence="2 3" key="1">
    <citation type="journal article" date="2015" name="Genome Biol. Evol.">
        <title>Comparative Genomics of a Bacterivorous Green Alga Reveals Evolutionary Causalities and Consequences of Phago-Mixotrophic Mode of Nutrition.</title>
        <authorList>
            <person name="Burns J.A."/>
            <person name="Paasch A."/>
            <person name="Narechania A."/>
            <person name="Kim E."/>
        </authorList>
    </citation>
    <scope>NUCLEOTIDE SEQUENCE [LARGE SCALE GENOMIC DNA]</scope>
    <source>
        <strain evidence="2 3">PLY_AMNH</strain>
    </source>
</reference>
<dbReference type="AlphaFoldDB" id="A0AAE0H3T6"/>
<feature type="region of interest" description="Disordered" evidence="1">
    <location>
        <begin position="542"/>
        <end position="621"/>
    </location>
</feature>
<feature type="compositionally biased region" description="Polar residues" evidence="1">
    <location>
        <begin position="203"/>
        <end position="232"/>
    </location>
</feature>
<protein>
    <recommendedName>
        <fullName evidence="4">SET domain-containing protein</fullName>
    </recommendedName>
</protein>
<feature type="compositionally biased region" description="Basic and acidic residues" evidence="1">
    <location>
        <begin position="634"/>
        <end position="644"/>
    </location>
</feature>